<accession>A0A5S9NB50</accession>
<reference evidence="2 3" key="1">
    <citation type="submission" date="2019-12" db="EMBL/GenBank/DDBJ databases">
        <authorList>
            <person name="Reyes-Prieto M."/>
        </authorList>
    </citation>
    <scope>NUCLEOTIDE SEQUENCE [LARGE SCALE GENOMIC DNA]</scope>
    <source>
        <strain evidence="2">HF14-78462</strain>
    </source>
</reference>
<keyword evidence="3" id="KW-1185">Reference proteome</keyword>
<organism evidence="2 3">
    <name type="scientific">Starkeya nomas</name>
    <dbReference type="NCBI Taxonomy" id="2666134"/>
    <lineage>
        <taxon>Bacteria</taxon>
        <taxon>Pseudomonadati</taxon>
        <taxon>Pseudomonadota</taxon>
        <taxon>Alphaproteobacteria</taxon>
        <taxon>Hyphomicrobiales</taxon>
        <taxon>Xanthobacteraceae</taxon>
        <taxon>Starkeya</taxon>
    </lineage>
</organism>
<dbReference type="EMBL" id="CACSAS010000001">
    <property type="protein sequence ID" value="CAA0087011.1"/>
    <property type="molecule type" value="Genomic_DNA"/>
</dbReference>
<gene>
    <name evidence="2" type="ORF">STARVERO_00358</name>
</gene>
<proteinExistence type="predicted"/>
<sequence>MAPGLLEGNATHQIAVMGALGRGLRTLDELEAHLPMSRRAIVKASGRLVERRYVEREEAGTYSLTAEGTAHLEAGLPMKSGPRGPHTGKRGPNRDTFRQRAWSAMRLSHRFTQSDILLLAATLDDGNAAGNLQRYVHLLVRAGYLAVLPARVPGSAETSNGHRVYRVVRDTGERAPMYREKARILSDLNTGEDFPCR</sequence>
<dbReference type="RefSeq" id="WP_159597704.1">
    <property type="nucleotide sequence ID" value="NZ_CACSAS010000001.1"/>
</dbReference>
<name>A0A5S9NB50_9HYPH</name>
<protein>
    <submittedName>
        <fullName evidence="2">Uncharacterized protein</fullName>
    </submittedName>
</protein>
<dbReference type="SUPFAM" id="SSF46785">
    <property type="entry name" value="Winged helix' DNA-binding domain"/>
    <property type="match status" value="1"/>
</dbReference>
<evidence type="ECO:0000256" key="1">
    <source>
        <dbReference type="SAM" id="MobiDB-lite"/>
    </source>
</evidence>
<feature type="region of interest" description="Disordered" evidence="1">
    <location>
        <begin position="72"/>
        <end position="95"/>
    </location>
</feature>
<dbReference type="Proteomes" id="UP000433050">
    <property type="component" value="Unassembled WGS sequence"/>
</dbReference>
<evidence type="ECO:0000313" key="3">
    <source>
        <dbReference type="Proteomes" id="UP000433050"/>
    </source>
</evidence>
<dbReference type="AlphaFoldDB" id="A0A5S9NB50"/>
<dbReference type="InterPro" id="IPR036390">
    <property type="entry name" value="WH_DNA-bd_sf"/>
</dbReference>
<evidence type="ECO:0000313" key="2">
    <source>
        <dbReference type="EMBL" id="CAA0087011.1"/>
    </source>
</evidence>